<feature type="transmembrane region" description="Helical" evidence="8">
    <location>
        <begin position="471"/>
        <end position="494"/>
    </location>
</feature>
<evidence type="ECO:0000313" key="11">
    <source>
        <dbReference type="Proteomes" id="UP000324707"/>
    </source>
</evidence>
<dbReference type="GO" id="GO:0005886">
    <property type="term" value="C:plasma membrane"/>
    <property type="evidence" value="ECO:0007669"/>
    <property type="project" value="UniProtKB-SubCell"/>
</dbReference>
<keyword evidence="6 8" id="KW-1133">Transmembrane helix</keyword>
<accession>A0A5C8ED13</accession>
<evidence type="ECO:0000256" key="1">
    <source>
        <dbReference type="ARBA" id="ARBA00004429"/>
    </source>
</evidence>
<keyword evidence="4" id="KW-0997">Cell inner membrane</keyword>
<organism evidence="10 11">
    <name type="scientific">Brachyspira aalborgi</name>
    <dbReference type="NCBI Taxonomy" id="29522"/>
    <lineage>
        <taxon>Bacteria</taxon>
        <taxon>Pseudomonadati</taxon>
        <taxon>Spirochaetota</taxon>
        <taxon>Spirochaetia</taxon>
        <taxon>Brachyspirales</taxon>
        <taxon>Brachyspiraceae</taxon>
        <taxon>Brachyspira</taxon>
    </lineage>
</organism>
<evidence type="ECO:0000256" key="5">
    <source>
        <dbReference type="ARBA" id="ARBA00022692"/>
    </source>
</evidence>
<feature type="transmembrane region" description="Helical" evidence="8">
    <location>
        <begin position="242"/>
        <end position="264"/>
    </location>
</feature>
<evidence type="ECO:0000256" key="7">
    <source>
        <dbReference type="ARBA" id="ARBA00023136"/>
    </source>
</evidence>
<keyword evidence="7 8" id="KW-0472">Membrane</keyword>
<dbReference type="Pfam" id="PF00528">
    <property type="entry name" value="BPD_transp_1"/>
    <property type="match status" value="2"/>
</dbReference>
<feature type="transmembrane region" description="Helical" evidence="8">
    <location>
        <begin position="416"/>
        <end position="436"/>
    </location>
</feature>
<comment type="subcellular location">
    <subcellularLocation>
        <location evidence="1">Cell inner membrane</location>
        <topology evidence="1">Multi-pass membrane protein</topology>
    </subcellularLocation>
    <subcellularLocation>
        <location evidence="8">Cell membrane</location>
        <topology evidence="8">Multi-pass membrane protein</topology>
    </subcellularLocation>
</comment>
<dbReference type="CDD" id="cd06261">
    <property type="entry name" value="TM_PBP2"/>
    <property type="match status" value="2"/>
</dbReference>
<evidence type="ECO:0000313" key="10">
    <source>
        <dbReference type="EMBL" id="TXJ34861.1"/>
    </source>
</evidence>
<feature type="transmembrane region" description="Helical" evidence="8">
    <location>
        <begin position="95"/>
        <end position="120"/>
    </location>
</feature>
<sequence>MLNKKNISLYIALFFLLWFLTAFAIYPAISIFINSITVQGNISLDNYKQIISSKNLSSAFFNTILLSFSTILICAFIGCSLALSIHAVKVPFRKIWHVIAMLPMVIPGIVVVVAYVFLYGGRGFIGLPLRTVLGIPLNSYPLSGFGGILFIHAFTQYIYFYLLTTEAIEKINMSQIEAAKSLGCGKFRIFFEIVLPSFAPYLTGASVLTFLTASGSFSAPIIVGGDFRVMSTEIFFNKQVGYINLASTQAVMLSLFIVIIVFIIRNLELKYFMGKDFKGSDIPFKPVKNDILKKIALLYIIIISIIIILPIFAVILISFGKSGTWLNAFHSQYTFDNYIEIFGKRRNIMPIYNSVITSFISTISSTIVGIFVSYVIVRTKIKGRAILESVCMIPWLLPSSIILISLISAYNIPNILVLNFSFIGSYWFMPLAFTIIRLPIIVRSASSSLIAIPKTIEEASRSLGANSLTTFFKVVLPSVFTGISFSITITFIFIMGEYAVPTFSAVSSNVPITMALLGAIFNQKIELGMAYGSCLIIISVIFISIFSLFTIKNRK</sequence>
<feature type="transmembrane region" description="Helical" evidence="8">
    <location>
        <begin position="140"/>
        <end position="163"/>
    </location>
</feature>
<dbReference type="RefSeq" id="WP_147735606.1">
    <property type="nucleotide sequence ID" value="NZ_SAXX01000003.1"/>
</dbReference>
<keyword evidence="5 8" id="KW-0812">Transmembrane</keyword>
<feature type="domain" description="ABC transmembrane type-1" evidence="9">
    <location>
        <begin position="60"/>
        <end position="264"/>
    </location>
</feature>
<dbReference type="PANTHER" id="PTHR43357:SF4">
    <property type="entry name" value="INNER MEMBRANE ABC TRANSPORTER PERMEASE PROTEIN YDCV"/>
    <property type="match status" value="1"/>
</dbReference>
<feature type="transmembrane region" description="Helical" evidence="8">
    <location>
        <begin position="528"/>
        <end position="551"/>
    </location>
</feature>
<comment type="caution">
    <text evidence="10">The sequence shown here is derived from an EMBL/GenBank/DDBJ whole genome shotgun (WGS) entry which is preliminary data.</text>
</comment>
<keyword evidence="3" id="KW-1003">Cell membrane</keyword>
<feature type="transmembrane region" description="Helical" evidence="8">
    <location>
        <begin position="389"/>
        <end position="410"/>
    </location>
</feature>
<feature type="transmembrane region" description="Helical" evidence="8">
    <location>
        <begin position="355"/>
        <end position="377"/>
    </location>
</feature>
<reference evidence="10 11" key="1">
    <citation type="journal article" date="1992" name="Lakartidningen">
        <title>[Penicillin V and not amoxicillin is the first choice preparation in acute otitis].</title>
        <authorList>
            <person name="Kamme C."/>
            <person name="Lundgren K."/>
            <person name="Prellner K."/>
        </authorList>
    </citation>
    <scope>NUCLEOTIDE SEQUENCE [LARGE SCALE GENOMIC DNA]</scope>
    <source>
        <strain evidence="10 11">PC5538III-lc</strain>
    </source>
</reference>
<dbReference type="PROSITE" id="PS50928">
    <property type="entry name" value="ABC_TM1"/>
    <property type="match status" value="2"/>
</dbReference>
<dbReference type="Gene3D" id="1.10.3720.10">
    <property type="entry name" value="MetI-like"/>
    <property type="match status" value="2"/>
</dbReference>
<evidence type="ECO:0000259" key="9">
    <source>
        <dbReference type="PROSITE" id="PS50928"/>
    </source>
</evidence>
<dbReference type="EMBL" id="SAXX01000003">
    <property type="protein sequence ID" value="TXJ34861.1"/>
    <property type="molecule type" value="Genomic_DNA"/>
</dbReference>
<feature type="transmembrane region" description="Helical" evidence="8">
    <location>
        <begin position="198"/>
        <end position="222"/>
    </location>
</feature>
<proteinExistence type="inferred from homology"/>
<gene>
    <name evidence="10" type="ORF">EPJ69_01410</name>
</gene>
<feature type="transmembrane region" description="Helical" evidence="8">
    <location>
        <begin position="295"/>
        <end position="319"/>
    </location>
</feature>
<feature type="transmembrane region" description="Helical" evidence="8">
    <location>
        <begin position="7"/>
        <end position="29"/>
    </location>
</feature>
<evidence type="ECO:0000256" key="3">
    <source>
        <dbReference type="ARBA" id="ARBA00022475"/>
    </source>
</evidence>
<dbReference type="Proteomes" id="UP000324707">
    <property type="component" value="Unassembled WGS sequence"/>
</dbReference>
<name>A0A5C8ED13_9SPIR</name>
<evidence type="ECO:0000256" key="6">
    <source>
        <dbReference type="ARBA" id="ARBA00022989"/>
    </source>
</evidence>
<evidence type="ECO:0000256" key="2">
    <source>
        <dbReference type="ARBA" id="ARBA00022448"/>
    </source>
</evidence>
<comment type="similarity">
    <text evidence="8">Belongs to the binding-protein-dependent transport system permease family.</text>
</comment>
<keyword evidence="2 8" id="KW-0813">Transport</keyword>
<dbReference type="PANTHER" id="PTHR43357">
    <property type="entry name" value="INNER MEMBRANE ABC TRANSPORTER PERMEASE PROTEIN YDCV"/>
    <property type="match status" value="1"/>
</dbReference>
<dbReference type="InterPro" id="IPR000515">
    <property type="entry name" value="MetI-like"/>
</dbReference>
<dbReference type="InterPro" id="IPR035906">
    <property type="entry name" value="MetI-like_sf"/>
</dbReference>
<feature type="domain" description="ABC transmembrane type-1" evidence="9">
    <location>
        <begin position="351"/>
        <end position="546"/>
    </location>
</feature>
<feature type="transmembrane region" description="Helical" evidence="8">
    <location>
        <begin position="59"/>
        <end position="83"/>
    </location>
</feature>
<evidence type="ECO:0000256" key="8">
    <source>
        <dbReference type="RuleBase" id="RU363032"/>
    </source>
</evidence>
<dbReference type="GO" id="GO:0055085">
    <property type="term" value="P:transmembrane transport"/>
    <property type="evidence" value="ECO:0007669"/>
    <property type="project" value="InterPro"/>
</dbReference>
<dbReference type="SUPFAM" id="SSF161098">
    <property type="entry name" value="MetI-like"/>
    <property type="match status" value="2"/>
</dbReference>
<dbReference type="AlphaFoldDB" id="A0A5C8ED13"/>
<protein>
    <submittedName>
        <fullName evidence="10">Iron ABC transporter permease</fullName>
    </submittedName>
</protein>
<evidence type="ECO:0000256" key="4">
    <source>
        <dbReference type="ARBA" id="ARBA00022519"/>
    </source>
</evidence>